<reference evidence="1" key="2">
    <citation type="submission" date="2018-08" db="UniProtKB">
        <authorList>
            <consortium name="EnsemblPlants"/>
        </authorList>
    </citation>
    <scope>IDENTIFICATION</scope>
    <source>
        <strain evidence="1">Yugu1</strain>
    </source>
</reference>
<proteinExistence type="predicted"/>
<accession>K3XUL0</accession>
<dbReference type="InParanoid" id="K3XUL0"/>
<sequence length="31" mass="3341">MATSHVTKQQNHGATILTLLALHGMQKLHGC</sequence>
<evidence type="ECO:0000313" key="1">
    <source>
        <dbReference type="EnsemblPlants" id="KQL03654"/>
    </source>
</evidence>
<dbReference type="Proteomes" id="UP000004995">
    <property type="component" value="Unassembled WGS sequence"/>
</dbReference>
<dbReference type="Gramene" id="KQL03654">
    <property type="protein sequence ID" value="KQL03654"/>
    <property type="gene ID" value="SETIT_005617mg"/>
</dbReference>
<protein>
    <submittedName>
        <fullName evidence="1">Uncharacterized protein</fullName>
    </submittedName>
</protein>
<dbReference type="EMBL" id="AGNK02002779">
    <property type="status" value="NOT_ANNOTATED_CDS"/>
    <property type="molecule type" value="Genomic_DNA"/>
</dbReference>
<evidence type="ECO:0000313" key="2">
    <source>
        <dbReference type="Proteomes" id="UP000004995"/>
    </source>
</evidence>
<keyword evidence="2" id="KW-1185">Reference proteome</keyword>
<organism evidence="1 2">
    <name type="scientific">Setaria italica</name>
    <name type="common">Foxtail millet</name>
    <name type="synonym">Panicum italicum</name>
    <dbReference type="NCBI Taxonomy" id="4555"/>
    <lineage>
        <taxon>Eukaryota</taxon>
        <taxon>Viridiplantae</taxon>
        <taxon>Streptophyta</taxon>
        <taxon>Embryophyta</taxon>
        <taxon>Tracheophyta</taxon>
        <taxon>Spermatophyta</taxon>
        <taxon>Magnoliopsida</taxon>
        <taxon>Liliopsida</taxon>
        <taxon>Poales</taxon>
        <taxon>Poaceae</taxon>
        <taxon>PACMAD clade</taxon>
        <taxon>Panicoideae</taxon>
        <taxon>Panicodae</taxon>
        <taxon>Paniceae</taxon>
        <taxon>Cenchrinae</taxon>
        <taxon>Setaria</taxon>
    </lineage>
</organism>
<name>K3XUL0_SETIT</name>
<dbReference type="HOGENOM" id="CLU_3400101_0_0_1"/>
<reference evidence="2" key="1">
    <citation type="journal article" date="2012" name="Nat. Biotechnol.">
        <title>Reference genome sequence of the model plant Setaria.</title>
        <authorList>
            <person name="Bennetzen J.L."/>
            <person name="Schmutz J."/>
            <person name="Wang H."/>
            <person name="Percifield R."/>
            <person name="Hawkins J."/>
            <person name="Pontaroli A.C."/>
            <person name="Estep M."/>
            <person name="Feng L."/>
            <person name="Vaughn J.N."/>
            <person name="Grimwood J."/>
            <person name="Jenkins J."/>
            <person name="Barry K."/>
            <person name="Lindquist E."/>
            <person name="Hellsten U."/>
            <person name="Deshpande S."/>
            <person name="Wang X."/>
            <person name="Wu X."/>
            <person name="Mitros T."/>
            <person name="Triplett J."/>
            <person name="Yang X."/>
            <person name="Ye C.Y."/>
            <person name="Mauro-Herrera M."/>
            <person name="Wang L."/>
            <person name="Li P."/>
            <person name="Sharma M."/>
            <person name="Sharma R."/>
            <person name="Ronald P.C."/>
            <person name="Panaud O."/>
            <person name="Kellogg E.A."/>
            <person name="Brutnell T.P."/>
            <person name="Doust A.N."/>
            <person name="Tuskan G.A."/>
            <person name="Rokhsar D."/>
            <person name="Devos K.M."/>
        </authorList>
    </citation>
    <scope>NUCLEOTIDE SEQUENCE [LARGE SCALE GENOMIC DNA]</scope>
    <source>
        <strain evidence="2">cv. Yugu1</strain>
    </source>
</reference>
<dbReference type="EnsemblPlants" id="KQL03654">
    <property type="protein sequence ID" value="KQL03654"/>
    <property type="gene ID" value="SETIT_005617mg"/>
</dbReference>
<dbReference type="AlphaFoldDB" id="K3XUL0"/>